<feature type="compositionally biased region" description="Polar residues" evidence="2">
    <location>
        <begin position="79"/>
        <end position="91"/>
    </location>
</feature>
<proteinExistence type="predicted"/>
<feature type="coiled-coil region" evidence="1">
    <location>
        <begin position="360"/>
        <end position="551"/>
    </location>
</feature>
<evidence type="ECO:0000313" key="4">
    <source>
        <dbReference type="Proteomes" id="UP001470230"/>
    </source>
</evidence>
<dbReference type="EMBL" id="JAPFFF010000018">
    <property type="protein sequence ID" value="KAK8860430.1"/>
    <property type="molecule type" value="Genomic_DNA"/>
</dbReference>
<sequence>MRSLATQTPTRVPFHNKKLSGASDIRNQTTINSQTPISRPQKRYLSNTETPQFSPFSVSNITPRSPRNTTKERTRKPPSASTRDNQDSQNEGFFYEKLQQREENLAKEKRKLELAKLKLHADFEELERLRRNLEEEENEISGFNQQMMKDQSQLGKQSLYLKKMESDLKKQIEIAELELEGMKQNDHDPKALKEIANQQIRVDKLHELMDLMQNEILTRENDVIQMELAAVDHKKNLEKTEKLKKELDARMARALSKKQQLMELTSIRQSRIDQMESSFQAVKKQLINAQAERDRLNELSRSYDLEEAELKAKSEDLARRRSKLDENQKARIALQKEVREELEIRERLLAEHPIDPSFDLDTFQMEVEKEEKDLQESILRFETRHNQTISSLQTKKDKLTDDINTLKNEINSGKSLEELQKELLEAQKTSSESRKVMDEKNKEIEELKSKILSEAEINQRMEENKAETKRIMALERELNSLLSRIQTEEDQLEGDEESIKQARGEIESERRMLQLKEDAANKMINIYRQQYEQAAERYQTLVQQVENLNKTNEGIQP</sequence>
<reference evidence="3 4" key="1">
    <citation type="submission" date="2024-04" db="EMBL/GenBank/DDBJ databases">
        <title>Tritrichomonas musculus Genome.</title>
        <authorList>
            <person name="Alves-Ferreira E."/>
            <person name="Grigg M."/>
            <person name="Lorenzi H."/>
            <person name="Galac M."/>
        </authorList>
    </citation>
    <scope>NUCLEOTIDE SEQUENCE [LARGE SCALE GENOMIC DNA]</scope>
    <source>
        <strain evidence="3 4">EAF2021</strain>
    </source>
</reference>
<gene>
    <name evidence="3" type="ORF">M9Y10_012095</name>
</gene>
<evidence type="ECO:0000256" key="1">
    <source>
        <dbReference type="SAM" id="Coils"/>
    </source>
</evidence>
<keyword evidence="1" id="KW-0175">Coiled coil</keyword>
<evidence type="ECO:0000256" key="2">
    <source>
        <dbReference type="SAM" id="MobiDB-lite"/>
    </source>
</evidence>
<accession>A0ABR2IE46</accession>
<organism evidence="3 4">
    <name type="scientific">Tritrichomonas musculus</name>
    <dbReference type="NCBI Taxonomy" id="1915356"/>
    <lineage>
        <taxon>Eukaryota</taxon>
        <taxon>Metamonada</taxon>
        <taxon>Parabasalia</taxon>
        <taxon>Tritrichomonadida</taxon>
        <taxon>Tritrichomonadidae</taxon>
        <taxon>Tritrichomonas</taxon>
    </lineage>
</organism>
<protein>
    <submittedName>
        <fullName evidence="3">Uncharacterized protein</fullName>
    </submittedName>
</protein>
<name>A0ABR2IE46_9EUKA</name>
<evidence type="ECO:0000313" key="3">
    <source>
        <dbReference type="EMBL" id="KAK8860430.1"/>
    </source>
</evidence>
<feature type="coiled-coil region" evidence="1">
    <location>
        <begin position="95"/>
        <end position="327"/>
    </location>
</feature>
<dbReference type="Proteomes" id="UP001470230">
    <property type="component" value="Unassembled WGS sequence"/>
</dbReference>
<keyword evidence="4" id="KW-1185">Reference proteome</keyword>
<feature type="compositionally biased region" description="Polar residues" evidence="2">
    <location>
        <begin position="25"/>
        <end position="68"/>
    </location>
</feature>
<feature type="compositionally biased region" description="Polar residues" evidence="2">
    <location>
        <begin position="1"/>
        <end position="10"/>
    </location>
</feature>
<comment type="caution">
    <text evidence="3">The sequence shown here is derived from an EMBL/GenBank/DDBJ whole genome shotgun (WGS) entry which is preliminary data.</text>
</comment>
<feature type="region of interest" description="Disordered" evidence="2">
    <location>
        <begin position="1"/>
        <end position="91"/>
    </location>
</feature>